<comment type="subcellular location">
    <subcellularLocation>
        <location evidence="1">Membrane</location>
        <topology evidence="1">Single-pass membrane protein</topology>
    </subcellularLocation>
</comment>
<keyword evidence="2" id="KW-0812">Transmembrane</keyword>
<evidence type="ECO:0000313" key="9">
    <source>
        <dbReference type="Proteomes" id="UP000183868"/>
    </source>
</evidence>
<sequence precursor="true">MKKQKKWLAITKKVALWALLFVAVLGAALSFLLWQASLISDLTRDFLNHQLRPHATVHYQSLEGSLFNNIRLKGLQIITQDSLILKSNYVEVRYRLLPLLKNRVEISKIIFEKLNIRLPSSGAEEVETSPANIDSLLASWQQYVSVKTLLGSLPDIHLNNLEILSGSLHMEGPSVILKNIHLNISRLKLKKDHIYLKLDNISGDWPQRNLQLKSFSLTVNGDSTGITLNQGEIQTARSHLFFNALLSPVEGLNFNLTEFQIDFSEFESLLNQSIPAQAHLKGQLSFSGMPVHFGLQGYLKGQWQTQRVDSLAFHVTYNRGEIFLKRLLLNANFARLSAFAYWNQLKQITGDATFKKVNLNLLSPALPPTRINGDLSLNAENLNFKKLTGKARLNLYHCALDTIEIDSIRLNVTATQGNYHIGKPSFIKVADSSRFLLQGTLDRDLQINFDLFTFNNRLNHTLRDLGLADLKGRMDGRIHLEGPLNNPDFSGNLSIPRLNYASIELDTIQFNVFIQGLNRERLGGGSFKILSGRIDKFHIDRVSFNLKTIRNKIEITDLKFLSRQNYFSTNLFINWQESLDSLSVKLFPFKVQYEAYWLKATDTLTITANPDEINLENFTLAGPQNSELSVNGFYNFELSDLQAYLTFNEFEIAPFEQFLKSNLNFRGRINGFVELLTPFTDLSIQSELWADSLFLQKIYMGRFSSDLYYAKDLFTVNDFMLTKDSTFLGLKGEFSLGLRQKKFNLLEDTEVDLFIDWERLQLKHYAPLLKGIRRLGGLTSGDIAISGRVDAPQIKSRLKLDDFRIEEFSGDSLRMSIRYDRQKIILDSLSLVLQGTSLKISGTQDYRLSLVDFDADILNRPFELHVQSEDNHIFFLRNLIEEVESIQGTYHVDLKLDGTPLQPAVRSGQISLKNGQILLAIVRDPIVNVDFDATIENHVLNIETFSARSVEEKDFIERLWRFLSSLLPWSKRSLREGYLTAKGTIDLQDILRPKFDLALKMDEFYIDYFIQSAKLLLTTDNLKITGQDTLTISGNLYIPKAVVEVDLDQMARSVYLYEEVIKPEPPFLALNLDIEIPGNFTVTSSPLNLANNFRIIFMGDLQVTMEPPSDEPRILGRLEAISGKYASWNQNFIVQNATIDFKNKLPADPDIDVIAVKQLGNKKFELALNGSISNLTQQIRVFENGRELNLSVFDKISLLTLGADISTMQSNPDSALRDIGEKIATTSILTAVERSTEKFTGLDRVEINASGSLVNLSRFKLNNGLSDASIAFGKYLTSDLYVEYRTRFGQNIPAPRLSWDAGNRIGLQYRINRYWTLDSYYEKTERGNTRIRFGLNWEYSF</sequence>
<evidence type="ECO:0000259" key="5">
    <source>
        <dbReference type="Pfam" id="PF04357"/>
    </source>
</evidence>
<dbReference type="EMBL" id="CM001402">
    <property type="protein sequence ID" value="EHO41864.1"/>
    <property type="molecule type" value="Genomic_DNA"/>
</dbReference>
<evidence type="ECO:0000256" key="4">
    <source>
        <dbReference type="ARBA" id="ARBA00023136"/>
    </source>
</evidence>
<dbReference type="PANTHER" id="PTHR36985">
    <property type="entry name" value="TRANSLOCATION AND ASSEMBLY MODULE SUBUNIT TAMB"/>
    <property type="match status" value="1"/>
</dbReference>
<dbReference type="InterPro" id="IPR007452">
    <property type="entry name" value="TamB_C"/>
</dbReference>
<evidence type="ECO:0000256" key="1">
    <source>
        <dbReference type="ARBA" id="ARBA00004167"/>
    </source>
</evidence>
<evidence type="ECO:0000313" key="7">
    <source>
        <dbReference type="EMBL" id="EHO41864.1"/>
    </source>
</evidence>
<accession>H1XWM6</accession>
<dbReference type="eggNOG" id="COG2911">
    <property type="taxonomic scope" value="Bacteria"/>
</dbReference>
<dbReference type="InParanoid" id="H1XWM6"/>
<dbReference type="GO" id="GO:0009306">
    <property type="term" value="P:protein secretion"/>
    <property type="evidence" value="ECO:0007669"/>
    <property type="project" value="InterPro"/>
</dbReference>
<dbReference type="RefSeq" id="WP_006929045.1">
    <property type="nucleotide sequence ID" value="NZ_CM001402.1"/>
</dbReference>
<evidence type="ECO:0000256" key="3">
    <source>
        <dbReference type="ARBA" id="ARBA00022989"/>
    </source>
</evidence>
<keyword evidence="8" id="KW-1185">Reference proteome</keyword>
<evidence type="ECO:0000313" key="8">
    <source>
        <dbReference type="Proteomes" id="UP000004671"/>
    </source>
</evidence>
<dbReference type="Proteomes" id="UP000004671">
    <property type="component" value="Chromosome"/>
</dbReference>
<name>H1XWM6_CALAY</name>
<dbReference type="Pfam" id="PF04357">
    <property type="entry name" value="TamB"/>
    <property type="match status" value="1"/>
</dbReference>
<reference evidence="6 9" key="2">
    <citation type="submission" date="2016-11" db="EMBL/GenBank/DDBJ databases">
        <title>Genomic analysis of Caldithrix abyssi and proposal of a novel bacterial phylum Caldithrichaeota.</title>
        <authorList>
            <person name="Kublanov I."/>
            <person name="Sigalova O."/>
            <person name="Gavrilov S."/>
            <person name="Lebedinsky A."/>
            <person name="Ivanova N."/>
            <person name="Daum C."/>
            <person name="Reddy T."/>
            <person name="Klenk H.P."/>
            <person name="Goker M."/>
            <person name="Reva O."/>
            <person name="Miroshnichenko M."/>
            <person name="Kyprides N."/>
            <person name="Woyke T."/>
            <person name="Gelfand M."/>
        </authorList>
    </citation>
    <scope>NUCLEOTIDE SEQUENCE [LARGE SCALE GENOMIC DNA]</scope>
    <source>
        <strain evidence="6 9">LF13</strain>
    </source>
</reference>
<dbReference type="HOGENOM" id="CLU_262112_0_0_0"/>
<evidence type="ECO:0000256" key="2">
    <source>
        <dbReference type="ARBA" id="ARBA00022692"/>
    </source>
</evidence>
<keyword evidence="3" id="KW-1133">Transmembrane helix</keyword>
<dbReference type="GO" id="GO:0005886">
    <property type="term" value="C:plasma membrane"/>
    <property type="evidence" value="ECO:0007669"/>
    <property type="project" value="InterPro"/>
</dbReference>
<protein>
    <submittedName>
        <fullName evidence="6">Autotransporter translocation and assembly factor TamB</fullName>
    </submittedName>
</protein>
<organism evidence="7 8">
    <name type="scientific">Caldithrix abyssi DSM 13497</name>
    <dbReference type="NCBI Taxonomy" id="880073"/>
    <lineage>
        <taxon>Bacteria</taxon>
        <taxon>Pseudomonadati</taxon>
        <taxon>Calditrichota</taxon>
        <taxon>Calditrichia</taxon>
        <taxon>Calditrichales</taxon>
        <taxon>Calditrichaceae</taxon>
        <taxon>Caldithrix</taxon>
    </lineage>
</organism>
<proteinExistence type="predicted"/>
<reference evidence="7 8" key="1">
    <citation type="submission" date="2011-09" db="EMBL/GenBank/DDBJ databases">
        <title>The permanent draft genome of Caldithrix abyssi DSM 13497.</title>
        <authorList>
            <consortium name="US DOE Joint Genome Institute (JGI-PGF)"/>
            <person name="Lucas S."/>
            <person name="Han J."/>
            <person name="Lapidus A."/>
            <person name="Bruce D."/>
            <person name="Goodwin L."/>
            <person name="Pitluck S."/>
            <person name="Peters L."/>
            <person name="Kyrpides N."/>
            <person name="Mavromatis K."/>
            <person name="Ivanova N."/>
            <person name="Mikhailova N."/>
            <person name="Chertkov O."/>
            <person name="Detter J.C."/>
            <person name="Tapia R."/>
            <person name="Han C."/>
            <person name="Land M."/>
            <person name="Hauser L."/>
            <person name="Markowitz V."/>
            <person name="Cheng J.-F."/>
            <person name="Hugenholtz P."/>
            <person name="Woyke T."/>
            <person name="Wu D."/>
            <person name="Spring S."/>
            <person name="Brambilla E."/>
            <person name="Klenk H.-P."/>
            <person name="Eisen J.A."/>
        </authorList>
    </citation>
    <scope>NUCLEOTIDE SEQUENCE [LARGE SCALE GENOMIC DNA]</scope>
    <source>
        <strain evidence="7 8">DSM 13497</strain>
    </source>
</reference>
<dbReference type="OrthoDB" id="5475865at2"/>
<dbReference type="STRING" id="880073.Cabys_1042"/>
<dbReference type="EMBL" id="CP018099">
    <property type="protein sequence ID" value="APF17791.1"/>
    <property type="molecule type" value="Genomic_DNA"/>
</dbReference>
<dbReference type="KEGG" id="caby:Cabys_1042"/>
<dbReference type="PANTHER" id="PTHR36985:SF1">
    <property type="entry name" value="TRANSLOCATION AND ASSEMBLY MODULE SUBUNIT TAMB"/>
    <property type="match status" value="1"/>
</dbReference>
<dbReference type="Proteomes" id="UP000183868">
    <property type="component" value="Chromosome"/>
</dbReference>
<evidence type="ECO:0000313" key="6">
    <source>
        <dbReference type="EMBL" id="APF17791.1"/>
    </source>
</evidence>
<feature type="domain" description="Translocation and assembly module TamB C-terminal" evidence="5">
    <location>
        <begin position="975"/>
        <end position="1341"/>
    </location>
</feature>
<dbReference type="PaxDb" id="880073-Calab_2254"/>
<gene>
    <name evidence="6" type="ORF">Cabys_1042</name>
    <name evidence="7" type="ORF">Calab_2254</name>
</gene>
<keyword evidence="4" id="KW-0472">Membrane</keyword>